<dbReference type="EMBL" id="GISG01135101">
    <property type="protein sequence ID" value="MBA4643742.1"/>
    <property type="molecule type" value="Transcribed_RNA"/>
</dbReference>
<evidence type="ECO:0000313" key="1">
    <source>
        <dbReference type="EMBL" id="MBA4643742.1"/>
    </source>
</evidence>
<proteinExistence type="predicted"/>
<protein>
    <submittedName>
        <fullName evidence="1">Uncharacterized protein</fullName>
    </submittedName>
</protein>
<accession>A0A7C9DIM6</accession>
<reference evidence="1" key="2">
    <citation type="submission" date="2020-07" db="EMBL/GenBank/DDBJ databases">
        <authorList>
            <person name="Vera ALvarez R."/>
            <person name="Arias-Moreno D.M."/>
            <person name="Jimenez-Jacinto V."/>
            <person name="Jimenez-Bremont J.F."/>
            <person name="Swaminathan K."/>
            <person name="Moose S.P."/>
            <person name="Guerrero-Gonzalez M.L."/>
            <person name="Marino-Ramirez L."/>
            <person name="Landsman D."/>
            <person name="Rodriguez-Kessler M."/>
            <person name="Delgado-Sanchez P."/>
        </authorList>
    </citation>
    <scope>NUCLEOTIDE SEQUENCE</scope>
    <source>
        <tissue evidence="1">Cladode</tissue>
    </source>
</reference>
<reference evidence="1" key="1">
    <citation type="journal article" date="2013" name="J. Plant Res.">
        <title>Effect of fungi and light on seed germination of three Opuntia species from semiarid lands of central Mexico.</title>
        <authorList>
            <person name="Delgado-Sanchez P."/>
            <person name="Jimenez-Bremont J.F."/>
            <person name="Guerrero-Gonzalez Mde L."/>
            <person name="Flores J."/>
        </authorList>
    </citation>
    <scope>NUCLEOTIDE SEQUENCE</scope>
    <source>
        <tissue evidence="1">Cladode</tissue>
    </source>
</reference>
<dbReference type="AlphaFoldDB" id="A0A7C9DIM6"/>
<sequence length="146" mass="17111">MHILFEYHQLFFSHVLLECAHLIFSCQIINLGLPIICRLQEKLLLMDDFLKSKFCFLSMFYSLCRVQSGNVDLLVDFLDVSVQLFDLLFHETEGFPGLLDLVMQFGFLFLRLEQLSCLAAHFPNILEGWIFGFINIVYCKKNPFIF</sequence>
<name>A0A7C9DIM6_OPUST</name>
<organism evidence="1">
    <name type="scientific">Opuntia streptacantha</name>
    <name type="common">Prickly pear cactus</name>
    <name type="synonym">Opuntia cardona</name>
    <dbReference type="NCBI Taxonomy" id="393608"/>
    <lineage>
        <taxon>Eukaryota</taxon>
        <taxon>Viridiplantae</taxon>
        <taxon>Streptophyta</taxon>
        <taxon>Embryophyta</taxon>
        <taxon>Tracheophyta</taxon>
        <taxon>Spermatophyta</taxon>
        <taxon>Magnoliopsida</taxon>
        <taxon>eudicotyledons</taxon>
        <taxon>Gunneridae</taxon>
        <taxon>Pentapetalae</taxon>
        <taxon>Caryophyllales</taxon>
        <taxon>Cactineae</taxon>
        <taxon>Cactaceae</taxon>
        <taxon>Opuntioideae</taxon>
        <taxon>Opuntia</taxon>
    </lineage>
</organism>